<dbReference type="Pfam" id="PF26593">
    <property type="entry name" value="TraC-like"/>
    <property type="match status" value="1"/>
</dbReference>
<proteinExistence type="predicted"/>
<protein>
    <recommendedName>
        <fullName evidence="2">TraC-like domain-containing protein</fullName>
    </recommendedName>
</protein>
<reference evidence="3 4" key="1">
    <citation type="journal article" date="2011" name="J. Bacteriol.">
        <title>Genome sequence of Halorhabdus tiamatea, the first archaeon isolated from a deep-sea anoxic brine lake.</title>
        <authorList>
            <person name="Antunes A."/>
            <person name="Alam I."/>
            <person name="Bajic V.B."/>
            <person name="Stingl U."/>
        </authorList>
    </citation>
    <scope>NUCLEOTIDE SEQUENCE [LARGE SCALE GENOMIC DNA]</scope>
    <source>
        <strain evidence="3 4">SARL4B</strain>
    </source>
</reference>
<feature type="region of interest" description="Disordered" evidence="1">
    <location>
        <begin position="339"/>
        <end position="375"/>
    </location>
</feature>
<sequence length="375" mass="42244">MSSSLETPRITLESLDEKNEIPVTGWSSRNTFFIIGMSIVGYFVGGQVGLPIYANVALGTAFGVISMDFVRSTPPYANATEWITTNIKYLRRASEYTNRADAHLDTDNRIQAIIETPKTTREITQVARFYPPHGIIERTDGSYAVVLRYSPPNMDFSLSQDYRQLMNTISNGYNNKIDFDVTFHATTRPVDMEEHFEILADRLDDPDVENNDIFQALIQEMLEDRQQMLMESDTEIVHFYFIISADDHDIAEVTGGDDNATDRSFLFGLFGEDEKTPEEIDEDIAKERRIRSVLDKRARAVSSLVSGGEKITEDASIDRVDCIEAAALLESFWTGQKVTLDPEEESDPIPRDSISLGPTPGHIDIKHPAEVIQDE</sequence>
<evidence type="ECO:0000313" key="3">
    <source>
        <dbReference type="EMBL" id="ERJ07363.1"/>
    </source>
</evidence>
<dbReference type="RefSeq" id="WP_008526897.1">
    <property type="nucleotide sequence ID" value="NZ_AFNT02000003.1"/>
</dbReference>
<gene>
    <name evidence="3" type="ORF">HLRTI_000404</name>
</gene>
<comment type="caution">
    <text evidence="3">The sequence shown here is derived from an EMBL/GenBank/DDBJ whole genome shotgun (WGS) entry which is preliminary data.</text>
</comment>
<accession>F7PME4</accession>
<evidence type="ECO:0000256" key="1">
    <source>
        <dbReference type="SAM" id="MobiDB-lite"/>
    </source>
</evidence>
<dbReference type="Proteomes" id="UP000003861">
    <property type="component" value="Unassembled WGS sequence"/>
</dbReference>
<dbReference type="AlphaFoldDB" id="F7PME4"/>
<evidence type="ECO:0000259" key="2">
    <source>
        <dbReference type="Pfam" id="PF26593"/>
    </source>
</evidence>
<organism evidence="3 4">
    <name type="scientific">Halorhabdus tiamatea SARL4B</name>
    <dbReference type="NCBI Taxonomy" id="1033806"/>
    <lineage>
        <taxon>Archaea</taxon>
        <taxon>Methanobacteriati</taxon>
        <taxon>Methanobacteriota</taxon>
        <taxon>Stenosarchaea group</taxon>
        <taxon>Halobacteria</taxon>
        <taxon>Halobacteriales</taxon>
        <taxon>Haloarculaceae</taxon>
        <taxon>Halorhabdus</taxon>
    </lineage>
</organism>
<evidence type="ECO:0000313" key="4">
    <source>
        <dbReference type="Proteomes" id="UP000003861"/>
    </source>
</evidence>
<dbReference type="InterPro" id="IPR058596">
    <property type="entry name" value="TraC-like_dom"/>
</dbReference>
<reference evidence="3 4" key="2">
    <citation type="journal article" date="2013" name="PLoS ONE">
        <title>INDIGO - INtegrated Data Warehouse of MIcrobial GenOmes with Examples from the Red Sea Extremophiles.</title>
        <authorList>
            <person name="Alam I."/>
            <person name="Antunes A."/>
            <person name="Kamau A.A."/>
            <person name="Ba Alawi W."/>
            <person name="Kalkatawi M."/>
            <person name="Stingl U."/>
            <person name="Bajic V.B."/>
        </authorList>
    </citation>
    <scope>NUCLEOTIDE SEQUENCE [LARGE SCALE GENOMIC DNA]</scope>
    <source>
        <strain evidence="3 4">SARL4B</strain>
    </source>
</reference>
<name>F7PME4_9EURY</name>
<dbReference type="EMBL" id="AFNT02000003">
    <property type="protein sequence ID" value="ERJ07363.1"/>
    <property type="molecule type" value="Genomic_DNA"/>
</dbReference>
<feature type="domain" description="TraC-like" evidence="2">
    <location>
        <begin position="128"/>
        <end position="335"/>
    </location>
</feature>